<keyword evidence="2" id="KW-1185">Reference proteome</keyword>
<accession>A0A7I7XGQ6</accession>
<name>A0A7I7XGQ6_9MYCO</name>
<dbReference type="SUPFAM" id="SSF53448">
    <property type="entry name" value="Nucleotide-diphospho-sugar transferases"/>
    <property type="match status" value="1"/>
</dbReference>
<dbReference type="EMBL" id="AP022610">
    <property type="protein sequence ID" value="BBZ28361.1"/>
    <property type="molecule type" value="Genomic_DNA"/>
</dbReference>
<dbReference type="AlphaFoldDB" id="A0A7I7XGQ6"/>
<gene>
    <name evidence="1" type="ORF">MMAD_26560</name>
</gene>
<organism evidence="1 2">
    <name type="scientific">Mycolicibacterium madagascariense</name>
    <dbReference type="NCBI Taxonomy" id="212765"/>
    <lineage>
        <taxon>Bacteria</taxon>
        <taxon>Bacillati</taxon>
        <taxon>Actinomycetota</taxon>
        <taxon>Actinomycetes</taxon>
        <taxon>Mycobacteriales</taxon>
        <taxon>Mycobacteriaceae</taxon>
        <taxon>Mycolicibacterium</taxon>
    </lineage>
</organism>
<sequence length="298" mass="33142">MTLAFITPLRHPHNSADYGQVESLLKDTLASISRQTSEDFVAIVVGNRAPAFPLPRRTHFVNVDFPPPSALHGPCTGRLPSVWDKCTKLGIGLIAARDFAPDYVMFADADDFVHRDLAAFTRAHPGQPGWVMKRGLIYSRRRNAYGVRRHLHRICGSSHVVPFDAYGVPSALTVSATQQEVALAFRDYAERVLGGHRYAYEWWADRGRRLQPLPFAGAVYHVDHGENHSGSQLLGPGLPYRSHLERDFGIRPSRGTASTLWCSVGPAAMKPDLRPRRPFFMRAKADTLESYSAGLQSV</sequence>
<protein>
    <recommendedName>
        <fullName evidence="3">Glycosyltransferase family 2 protein</fullName>
    </recommendedName>
</protein>
<evidence type="ECO:0008006" key="3">
    <source>
        <dbReference type="Google" id="ProtNLM"/>
    </source>
</evidence>
<evidence type="ECO:0000313" key="1">
    <source>
        <dbReference type="EMBL" id="BBZ28361.1"/>
    </source>
</evidence>
<reference evidence="1 2" key="1">
    <citation type="journal article" date="2019" name="Emerg. Microbes Infect.">
        <title>Comprehensive subspecies identification of 175 nontuberculous mycobacteria species based on 7547 genomic profiles.</title>
        <authorList>
            <person name="Matsumoto Y."/>
            <person name="Kinjo T."/>
            <person name="Motooka D."/>
            <person name="Nabeya D."/>
            <person name="Jung N."/>
            <person name="Uechi K."/>
            <person name="Horii T."/>
            <person name="Iida T."/>
            <person name="Fujita J."/>
            <person name="Nakamura S."/>
        </authorList>
    </citation>
    <scope>NUCLEOTIDE SEQUENCE [LARGE SCALE GENOMIC DNA]</scope>
    <source>
        <strain evidence="1 2">JCM 13574</strain>
    </source>
</reference>
<dbReference type="InterPro" id="IPR029044">
    <property type="entry name" value="Nucleotide-diphossugar_trans"/>
</dbReference>
<proteinExistence type="predicted"/>
<dbReference type="KEGG" id="mmag:MMAD_26560"/>
<dbReference type="RefSeq" id="WP_246240627.1">
    <property type="nucleotide sequence ID" value="NZ_AP022610.1"/>
</dbReference>
<dbReference type="Proteomes" id="UP000466517">
    <property type="component" value="Chromosome"/>
</dbReference>
<evidence type="ECO:0000313" key="2">
    <source>
        <dbReference type="Proteomes" id="UP000466517"/>
    </source>
</evidence>